<dbReference type="Proteomes" id="UP000018300">
    <property type="component" value="Unassembled WGS sequence"/>
</dbReference>
<comment type="subcellular location">
    <subcellularLocation>
        <location evidence="1">Membrane</location>
        <topology evidence="1">Multi-pass membrane protein</topology>
    </subcellularLocation>
</comment>
<dbReference type="PANTHER" id="PTHR38459">
    <property type="entry name" value="PROPHAGE BACTOPRENOL-LINKED GLUCOSE TRANSLOCASE HOMOLOG"/>
    <property type="match status" value="1"/>
</dbReference>
<evidence type="ECO:0000256" key="2">
    <source>
        <dbReference type="ARBA" id="ARBA00009399"/>
    </source>
</evidence>
<dbReference type="AlphaFoldDB" id="R5L8C2"/>
<feature type="transmembrane region" description="Helical" evidence="6">
    <location>
        <begin position="118"/>
        <end position="137"/>
    </location>
</feature>
<dbReference type="PANTHER" id="PTHR38459:SF1">
    <property type="entry name" value="PROPHAGE BACTOPRENOL-LINKED GLUCOSE TRANSLOCASE HOMOLOG"/>
    <property type="match status" value="1"/>
</dbReference>
<organism evidence="8 9">
    <name type="scientific">Eshraghiella crossota CAG:259</name>
    <dbReference type="NCBI Taxonomy" id="1263062"/>
    <lineage>
        <taxon>Bacteria</taxon>
        <taxon>Bacillati</taxon>
        <taxon>Bacillota</taxon>
        <taxon>Clostridia</taxon>
        <taxon>Lachnospirales</taxon>
        <taxon>Lachnospiraceae</taxon>
        <taxon>Eshraghiella</taxon>
    </lineage>
</organism>
<evidence type="ECO:0000256" key="5">
    <source>
        <dbReference type="ARBA" id="ARBA00023136"/>
    </source>
</evidence>
<evidence type="ECO:0000256" key="6">
    <source>
        <dbReference type="SAM" id="Phobius"/>
    </source>
</evidence>
<dbReference type="Pfam" id="PF04138">
    <property type="entry name" value="GtrA_DPMS_TM"/>
    <property type="match status" value="1"/>
</dbReference>
<dbReference type="InterPro" id="IPR051401">
    <property type="entry name" value="GtrA_CellWall_Glycosyl"/>
</dbReference>
<keyword evidence="4 6" id="KW-1133">Transmembrane helix</keyword>
<evidence type="ECO:0000256" key="4">
    <source>
        <dbReference type="ARBA" id="ARBA00022989"/>
    </source>
</evidence>
<keyword evidence="3 6" id="KW-0812">Transmembrane</keyword>
<evidence type="ECO:0000259" key="7">
    <source>
        <dbReference type="Pfam" id="PF04138"/>
    </source>
</evidence>
<dbReference type="InterPro" id="IPR007267">
    <property type="entry name" value="GtrA_DPMS_TM"/>
</dbReference>
<sequence>MKELFDYIFKLDFKSLFITKSNNTFIQFFRYIFVGGVSFLADGGSLFLITTIGVNYLISVIFAFVIGLAVNYGLSKLLVFENSSVNGKIEFLVYGIIGVIGLGFTEIIMYVLTDIAGLYFMVSKVIATIIVLVWNFVARKITLYRKK</sequence>
<evidence type="ECO:0000256" key="1">
    <source>
        <dbReference type="ARBA" id="ARBA00004141"/>
    </source>
</evidence>
<gene>
    <name evidence="8" type="ORF">BN569_00113</name>
</gene>
<feature type="transmembrane region" description="Helical" evidence="6">
    <location>
        <begin position="56"/>
        <end position="79"/>
    </location>
</feature>
<evidence type="ECO:0000256" key="3">
    <source>
        <dbReference type="ARBA" id="ARBA00022692"/>
    </source>
</evidence>
<proteinExistence type="inferred from homology"/>
<feature type="transmembrane region" description="Helical" evidence="6">
    <location>
        <begin position="91"/>
        <end position="112"/>
    </location>
</feature>
<accession>R5L8C2</accession>
<feature type="domain" description="GtrA/DPMS transmembrane" evidence="7">
    <location>
        <begin position="30"/>
        <end position="141"/>
    </location>
</feature>
<dbReference type="GO" id="GO:0005886">
    <property type="term" value="C:plasma membrane"/>
    <property type="evidence" value="ECO:0007669"/>
    <property type="project" value="TreeGrafter"/>
</dbReference>
<dbReference type="EMBL" id="CAYU010000002">
    <property type="protein sequence ID" value="CCY75383.1"/>
    <property type="molecule type" value="Genomic_DNA"/>
</dbReference>
<comment type="similarity">
    <text evidence="2">Belongs to the GtrA family.</text>
</comment>
<evidence type="ECO:0000313" key="8">
    <source>
        <dbReference type="EMBL" id="CCY75383.1"/>
    </source>
</evidence>
<protein>
    <recommendedName>
        <fullName evidence="7">GtrA/DPMS transmembrane domain-containing protein</fullName>
    </recommendedName>
</protein>
<name>R5L8C2_9FIRM</name>
<keyword evidence="5 6" id="KW-0472">Membrane</keyword>
<comment type="caution">
    <text evidence="8">The sequence shown here is derived from an EMBL/GenBank/DDBJ whole genome shotgun (WGS) entry which is preliminary data.</text>
</comment>
<reference evidence="8" key="1">
    <citation type="submission" date="2012-11" db="EMBL/GenBank/DDBJ databases">
        <title>Dependencies among metagenomic species, viruses, plasmids and units of genetic variation.</title>
        <authorList>
            <person name="Nielsen H.B."/>
            <person name="Almeida M."/>
            <person name="Juncker A.S."/>
            <person name="Rasmussen S."/>
            <person name="Li J."/>
            <person name="Sunagawa S."/>
            <person name="Plichta D."/>
            <person name="Gautier L."/>
            <person name="Le Chatelier E."/>
            <person name="Peletier E."/>
            <person name="Bonde I."/>
            <person name="Nielsen T."/>
            <person name="Manichanh C."/>
            <person name="Arumugam M."/>
            <person name="Batto J."/>
            <person name="Santos M.B.Q.D."/>
            <person name="Blom N."/>
            <person name="Borruel N."/>
            <person name="Burgdorf K.S."/>
            <person name="Boumezbeur F."/>
            <person name="Casellas F."/>
            <person name="Dore J."/>
            <person name="Guarner F."/>
            <person name="Hansen T."/>
            <person name="Hildebrand F."/>
            <person name="Kaas R.S."/>
            <person name="Kennedy S."/>
            <person name="Kristiansen K."/>
            <person name="Kultima J.R."/>
            <person name="Leonard P."/>
            <person name="Levenez F."/>
            <person name="Lund O."/>
            <person name="Moumen B."/>
            <person name="Le Paslier D."/>
            <person name="Pons N."/>
            <person name="Pedersen O."/>
            <person name="Prifti E."/>
            <person name="Qin J."/>
            <person name="Raes J."/>
            <person name="Tap J."/>
            <person name="Tims S."/>
            <person name="Ussery D.W."/>
            <person name="Yamada T."/>
            <person name="MetaHit consortium"/>
            <person name="Renault P."/>
            <person name="Sicheritz-Ponten T."/>
            <person name="Bork P."/>
            <person name="Wang J."/>
            <person name="Brunak S."/>
            <person name="Ehrlich S.D."/>
        </authorList>
    </citation>
    <scope>NUCLEOTIDE SEQUENCE [LARGE SCALE GENOMIC DNA]</scope>
</reference>
<feature type="transmembrane region" description="Helical" evidence="6">
    <location>
        <begin position="28"/>
        <end position="50"/>
    </location>
</feature>
<evidence type="ECO:0000313" key="9">
    <source>
        <dbReference type="Proteomes" id="UP000018300"/>
    </source>
</evidence>
<dbReference type="GO" id="GO:0000271">
    <property type="term" value="P:polysaccharide biosynthetic process"/>
    <property type="evidence" value="ECO:0007669"/>
    <property type="project" value="InterPro"/>
</dbReference>